<gene>
    <name evidence="2" type="ORF">WH47_00175</name>
</gene>
<sequence length="312" mass="36433">MPMGIGVFRGFGRYSSSIGHSKTVRREFGWWSEKYFSDLESVEDWEVWEFELWEYWEREASGRPTRYLRAYQTPSTPERERSRDVQIRRRHRGVWAKGRKDRKRKEEDRRDDGPREDYHSMDDPSGLGAVTKSRGTQQHARFADAFRSARLPTGLAYLYVGTPSSWGSLSVARMLLEVVTVVPTRETRCFFVEVPERTPLNQRCISSTSHCRLSSLWLLTSERIQGRGERGVKKRDVEKGRRGRGDPRTKSTALRKETKLERMIEEDSRAKSTAWKRDEEEEEDPRGSKDQVHSVKKRDVEEEEDPQSVGSP</sequence>
<feature type="compositionally biased region" description="Basic residues" evidence="1">
    <location>
        <begin position="94"/>
        <end position="103"/>
    </location>
</feature>
<dbReference type="AlphaFoldDB" id="A0A0L7R1F0"/>
<organism evidence="2 3">
    <name type="scientific">Habropoda laboriosa</name>
    <dbReference type="NCBI Taxonomy" id="597456"/>
    <lineage>
        <taxon>Eukaryota</taxon>
        <taxon>Metazoa</taxon>
        <taxon>Ecdysozoa</taxon>
        <taxon>Arthropoda</taxon>
        <taxon>Hexapoda</taxon>
        <taxon>Insecta</taxon>
        <taxon>Pterygota</taxon>
        <taxon>Neoptera</taxon>
        <taxon>Endopterygota</taxon>
        <taxon>Hymenoptera</taxon>
        <taxon>Apocrita</taxon>
        <taxon>Aculeata</taxon>
        <taxon>Apoidea</taxon>
        <taxon>Anthophila</taxon>
        <taxon>Apidae</taxon>
        <taxon>Habropoda</taxon>
    </lineage>
</organism>
<evidence type="ECO:0000256" key="1">
    <source>
        <dbReference type="SAM" id="MobiDB-lite"/>
    </source>
</evidence>
<feature type="compositionally biased region" description="Basic and acidic residues" evidence="1">
    <location>
        <begin position="104"/>
        <end position="122"/>
    </location>
</feature>
<feature type="region of interest" description="Disordered" evidence="1">
    <location>
        <begin position="228"/>
        <end position="312"/>
    </location>
</feature>
<dbReference type="Proteomes" id="UP000053825">
    <property type="component" value="Unassembled WGS sequence"/>
</dbReference>
<protein>
    <submittedName>
        <fullName evidence="2">Uncharacterized protein</fullName>
    </submittedName>
</protein>
<name>A0A0L7R1F0_9HYME</name>
<feature type="compositionally biased region" description="Basic and acidic residues" evidence="1">
    <location>
        <begin position="285"/>
        <end position="300"/>
    </location>
</feature>
<feature type="compositionally biased region" description="Basic and acidic residues" evidence="1">
    <location>
        <begin position="228"/>
        <end position="278"/>
    </location>
</feature>
<evidence type="ECO:0000313" key="2">
    <source>
        <dbReference type="EMBL" id="KOC64672.1"/>
    </source>
</evidence>
<accession>A0A0L7R1F0</accession>
<dbReference type="EMBL" id="KQ414667">
    <property type="protein sequence ID" value="KOC64672.1"/>
    <property type="molecule type" value="Genomic_DNA"/>
</dbReference>
<feature type="region of interest" description="Disordered" evidence="1">
    <location>
        <begin position="94"/>
        <end position="135"/>
    </location>
</feature>
<keyword evidence="3" id="KW-1185">Reference proteome</keyword>
<reference evidence="2 3" key="1">
    <citation type="submission" date="2015-07" db="EMBL/GenBank/DDBJ databases">
        <title>The genome of Habropoda laboriosa.</title>
        <authorList>
            <person name="Pan H."/>
            <person name="Kapheim K."/>
        </authorList>
    </citation>
    <scope>NUCLEOTIDE SEQUENCE [LARGE SCALE GENOMIC DNA]</scope>
    <source>
        <strain evidence="2">0110345459</strain>
    </source>
</reference>
<proteinExistence type="predicted"/>
<evidence type="ECO:0000313" key="3">
    <source>
        <dbReference type="Proteomes" id="UP000053825"/>
    </source>
</evidence>